<keyword evidence="6" id="KW-1185">Reference proteome</keyword>
<evidence type="ECO:0000256" key="3">
    <source>
        <dbReference type="ARBA" id="ARBA00022737"/>
    </source>
</evidence>
<organism evidence="5 6">
    <name type="scientific">Sneathiella chungangensis</name>
    <dbReference type="NCBI Taxonomy" id="1418234"/>
    <lineage>
        <taxon>Bacteria</taxon>
        <taxon>Pseudomonadati</taxon>
        <taxon>Pseudomonadota</taxon>
        <taxon>Alphaproteobacteria</taxon>
        <taxon>Sneathiellales</taxon>
        <taxon>Sneathiellaceae</taxon>
        <taxon>Sneathiella</taxon>
    </lineage>
</organism>
<dbReference type="PANTHER" id="PTHR16263">
    <property type="entry name" value="TETRATRICOPEPTIDE REPEAT PROTEIN 38"/>
    <property type="match status" value="1"/>
</dbReference>
<dbReference type="Proteomes" id="UP000445696">
    <property type="component" value="Unassembled WGS sequence"/>
</dbReference>
<dbReference type="Gene3D" id="1.25.40.10">
    <property type="entry name" value="Tetratricopeptide repeat domain"/>
    <property type="match status" value="1"/>
</dbReference>
<keyword evidence="4" id="KW-0802">TPR repeat</keyword>
<dbReference type="RefSeq" id="WP_161339828.1">
    <property type="nucleotide sequence ID" value="NZ_JBHSDG010000003.1"/>
</dbReference>
<evidence type="ECO:0000256" key="1">
    <source>
        <dbReference type="ARBA" id="ARBA00005857"/>
    </source>
</evidence>
<dbReference type="AlphaFoldDB" id="A0A845MIU8"/>
<reference evidence="5 6" key="1">
    <citation type="journal article" date="2014" name="Int. J. Syst. Evol. Microbiol.">
        <title>Sneathiella chungangensis sp. nov., isolated from a marine sand, and emended description of the genus Sneathiella.</title>
        <authorList>
            <person name="Siamphan C."/>
            <person name="Kim H."/>
            <person name="Lee J.S."/>
            <person name="Kim W."/>
        </authorList>
    </citation>
    <scope>NUCLEOTIDE SEQUENCE [LARGE SCALE GENOMIC DNA]</scope>
    <source>
        <strain evidence="5 6">KCTC 32476</strain>
    </source>
</reference>
<dbReference type="PANTHER" id="PTHR16263:SF4">
    <property type="entry name" value="TETRATRICOPEPTIDE REPEAT PROTEIN 38"/>
    <property type="match status" value="1"/>
</dbReference>
<name>A0A845MIU8_9PROT</name>
<evidence type="ECO:0000313" key="5">
    <source>
        <dbReference type="EMBL" id="MZR23350.1"/>
    </source>
</evidence>
<sequence length="437" mass="49648">MREDMFGNQLSTGSDQTVDATNRFIDSYIGFGTDFAPIFDASDNDPDCAIAAAYATLLGIFMESPDGRDIAGKYYARAKSAMDKGTEREQLFTSAILDIHDNQPASLLKKLRRLVTDHPGDLFGAKLAQNTFFNIGDDETMLWIADTVIDRHKSCAYAYGMRAFGREQSSLLDLAEEDGRRATEMQRKEPWAHHAVAHVMLTEGRHDEGIKWMDALSNEWEDRNSFMFTHNWWHQALFYLELEDFKTPLALYDEKVWGVDKSYSLDQVNAISLLWRLEQLGVDVGDRWQDVGAYVAERPLMNDQPFYDMHYGYALARAGQSDALERLMAGMEKMAREAPETTREAWAEVALPSTRGFIAIAQGDYQAAVRHLSRARLKYQKIGGSHAQRDLFELAWITSLLEAGDFDTALPVLEARANFRQDVPMDARLLARARRRN</sequence>
<comment type="similarity">
    <text evidence="1">Belongs to the TTC38 family.</text>
</comment>
<protein>
    <recommendedName>
        <fullName evidence="2">Tetratricopeptide repeat protein 38</fullName>
    </recommendedName>
</protein>
<dbReference type="EMBL" id="WTVA01000015">
    <property type="protein sequence ID" value="MZR23350.1"/>
    <property type="molecule type" value="Genomic_DNA"/>
</dbReference>
<comment type="caution">
    <text evidence="5">The sequence shown here is derived from an EMBL/GenBank/DDBJ whole genome shotgun (WGS) entry which is preliminary data.</text>
</comment>
<proteinExistence type="inferred from homology"/>
<evidence type="ECO:0000256" key="2">
    <source>
        <dbReference type="ARBA" id="ARBA00019992"/>
    </source>
</evidence>
<gene>
    <name evidence="5" type="ORF">GQF03_13515</name>
</gene>
<evidence type="ECO:0000256" key="4">
    <source>
        <dbReference type="ARBA" id="ARBA00022803"/>
    </source>
</evidence>
<dbReference type="InterPro" id="IPR011990">
    <property type="entry name" value="TPR-like_helical_dom_sf"/>
</dbReference>
<dbReference type="CDD" id="cd05804">
    <property type="entry name" value="StaR_like"/>
    <property type="match status" value="1"/>
</dbReference>
<evidence type="ECO:0000313" key="6">
    <source>
        <dbReference type="Proteomes" id="UP000445696"/>
    </source>
</evidence>
<keyword evidence="3" id="KW-0677">Repeat</keyword>
<dbReference type="OrthoDB" id="9815900at2"/>
<dbReference type="InterPro" id="IPR033891">
    <property type="entry name" value="TTC38"/>
</dbReference>
<accession>A0A845MIU8</accession>
<dbReference type="SUPFAM" id="SSF48452">
    <property type="entry name" value="TPR-like"/>
    <property type="match status" value="1"/>
</dbReference>